<dbReference type="Pfam" id="PF00510">
    <property type="entry name" value="COX3"/>
    <property type="match status" value="1"/>
</dbReference>
<name>A0ABX1J498_9PSEU</name>
<dbReference type="Gene3D" id="1.20.120.80">
    <property type="entry name" value="Cytochrome c oxidase, subunit III, four-helix bundle"/>
    <property type="match status" value="1"/>
</dbReference>
<evidence type="ECO:0000256" key="4">
    <source>
        <dbReference type="ARBA" id="ARBA00022989"/>
    </source>
</evidence>
<dbReference type="InterPro" id="IPR000298">
    <property type="entry name" value="Cyt_c_oxidase-like_su3"/>
</dbReference>
<dbReference type="InterPro" id="IPR013833">
    <property type="entry name" value="Cyt_c_oxidase_su3_a-hlx"/>
</dbReference>
<evidence type="ECO:0000313" key="10">
    <source>
        <dbReference type="EMBL" id="NKQ54191.1"/>
    </source>
</evidence>
<gene>
    <name evidence="10" type="ORF">HFP15_14985</name>
</gene>
<feature type="domain" description="Heme-copper oxidase subunit III family profile" evidence="9">
    <location>
        <begin position="20"/>
        <end position="192"/>
    </location>
</feature>
<feature type="transmembrane region" description="Helical" evidence="8">
    <location>
        <begin position="60"/>
        <end position="79"/>
    </location>
</feature>
<evidence type="ECO:0000256" key="1">
    <source>
        <dbReference type="ARBA" id="ARBA00004141"/>
    </source>
</evidence>
<dbReference type="PANTHER" id="PTHR11403">
    <property type="entry name" value="CYTOCHROME C OXIDASE SUBUNIT III"/>
    <property type="match status" value="1"/>
</dbReference>
<comment type="similarity">
    <text evidence="2 7">Belongs to the cytochrome c oxidase subunit 3 family.</text>
</comment>
<evidence type="ECO:0000313" key="11">
    <source>
        <dbReference type="Proteomes" id="UP000715441"/>
    </source>
</evidence>
<dbReference type="SUPFAM" id="SSF81452">
    <property type="entry name" value="Cytochrome c oxidase subunit III-like"/>
    <property type="match status" value="1"/>
</dbReference>
<keyword evidence="5 8" id="KW-0472">Membrane</keyword>
<keyword evidence="3 7" id="KW-0812">Transmembrane</keyword>
<dbReference type="PROSITE" id="PS50253">
    <property type="entry name" value="COX3"/>
    <property type="match status" value="1"/>
</dbReference>
<dbReference type="Proteomes" id="UP000715441">
    <property type="component" value="Unassembled WGS sequence"/>
</dbReference>
<organism evidence="10 11">
    <name type="scientific">Amycolatopsis acididurans</name>
    <dbReference type="NCBI Taxonomy" id="2724524"/>
    <lineage>
        <taxon>Bacteria</taxon>
        <taxon>Bacillati</taxon>
        <taxon>Actinomycetota</taxon>
        <taxon>Actinomycetes</taxon>
        <taxon>Pseudonocardiales</taxon>
        <taxon>Pseudonocardiaceae</taxon>
        <taxon>Amycolatopsis</taxon>
    </lineage>
</organism>
<proteinExistence type="inferred from homology"/>
<reference evidence="10 11" key="1">
    <citation type="submission" date="2020-04" db="EMBL/GenBank/DDBJ databases">
        <title>Novel species.</title>
        <authorList>
            <person name="Teo W.F.A."/>
            <person name="Lipun K."/>
            <person name="Srisuk N."/>
            <person name="Duangmal K."/>
        </authorList>
    </citation>
    <scope>NUCLEOTIDE SEQUENCE [LARGE SCALE GENOMIC DNA]</scope>
    <source>
        <strain evidence="10 11">K13G38</strain>
    </source>
</reference>
<keyword evidence="4 8" id="KW-1133">Transmembrane helix</keyword>
<evidence type="ECO:0000256" key="5">
    <source>
        <dbReference type="ARBA" id="ARBA00023136"/>
    </source>
</evidence>
<evidence type="ECO:0000256" key="7">
    <source>
        <dbReference type="RuleBase" id="RU003376"/>
    </source>
</evidence>
<dbReference type="PANTHER" id="PTHR11403:SF6">
    <property type="entry name" value="NITRIC OXIDE REDUCTASE SUBUNIT E"/>
    <property type="match status" value="1"/>
</dbReference>
<evidence type="ECO:0000259" key="9">
    <source>
        <dbReference type="PROSITE" id="PS50253"/>
    </source>
</evidence>
<dbReference type="EMBL" id="JAAXLS010000008">
    <property type="protein sequence ID" value="NKQ54191.1"/>
    <property type="molecule type" value="Genomic_DNA"/>
</dbReference>
<dbReference type="InterPro" id="IPR035973">
    <property type="entry name" value="Cyt_c_oxidase_su3-like_sf"/>
</dbReference>
<accession>A0ABX1J498</accession>
<protein>
    <recommendedName>
        <fullName evidence="6">Cytochrome aa3 subunit 3</fullName>
    </recommendedName>
</protein>
<sequence>MATAAATRPARSRHVPGEPGVWVLIFGDLVVFTVFFATYLHARASQPERFAAAQKALNPAYGVAYTLLLLTGSLFVATGVRAARRRAGSPAPALFAGAFGCGLAFVALKSLEYHDKIAHGLTAGTNDFFLYFYILTGVHLFHVLIGLGVLIALVAKSRHQPLPFRFLEGGATFWHLVDLLWIVLFPLLYFVR</sequence>
<evidence type="ECO:0000256" key="8">
    <source>
        <dbReference type="SAM" id="Phobius"/>
    </source>
</evidence>
<evidence type="ECO:0000256" key="6">
    <source>
        <dbReference type="ARBA" id="ARBA00031400"/>
    </source>
</evidence>
<feature type="transmembrane region" description="Helical" evidence="8">
    <location>
        <begin position="21"/>
        <end position="40"/>
    </location>
</feature>
<feature type="transmembrane region" description="Helical" evidence="8">
    <location>
        <begin position="128"/>
        <end position="154"/>
    </location>
</feature>
<keyword evidence="11" id="KW-1185">Reference proteome</keyword>
<comment type="caution">
    <text evidence="10">The sequence shown here is derived from an EMBL/GenBank/DDBJ whole genome shotgun (WGS) entry which is preliminary data.</text>
</comment>
<feature type="transmembrane region" description="Helical" evidence="8">
    <location>
        <begin position="166"/>
        <end position="191"/>
    </location>
</feature>
<comment type="subcellular location">
    <subcellularLocation>
        <location evidence="7">Cell membrane</location>
        <topology evidence="7">Multi-pass membrane protein</topology>
    </subcellularLocation>
    <subcellularLocation>
        <location evidence="1">Membrane</location>
        <topology evidence="1">Multi-pass membrane protein</topology>
    </subcellularLocation>
</comment>
<evidence type="ECO:0000256" key="3">
    <source>
        <dbReference type="ARBA" id="ARBA00022692"/>
    </source>
</evidence>
<feature type="transmembrane region" description="Helical" evidence="8">
    <location>
        <begin position="91"/>
        <end position="108"/>
    </location>
</feature>
<dbReference type="InterPro" id="IPR024791">
    <property type="entry name" value="Cyt_c/ubiquinol_Oxase_su3"/>
</dbReference>
<evidence type="ECO:0000256" key="2">
    <source>
        <dbReference type="ARBA" id="ARBA00010581"/>
    </source>
</evidence>